<keyword evidence="1" id="KW-1133">Transmembrane helix</keyword>
<feature type="transmembrane region" description="Helical" evidence="1">
    <location>
        <begin position="16"/>
        <end position="42"/>
    </location>
</feature>
<gene>
    <name evidence="2" type="ORF">XF5B_39430</name>
</gene>
<accession>A0A810A4U4</accession>
<proteinExistence type="predicted"/>
<keyword evidence="1" id="KW-0472">Membrane</keyword>
<organism evidence="2">
    <name type="scientific">Bradyrhizobium diazoefficiens</name>
    <dbReference type="NCBI Taxonomy" id="1355477"/>
    <lineage>
        <taxon>Bacteria</taxon>
        <taxon>Pseudomonadati</taxon>
        <taxon>Pseudomonadota</taxon>
        <taxon>Alphaproteobacteria</taxon>
        <taxon>Hyphomicrobiales</taxon>
        <taxon>Nitrobacteraceae</taxon>
        <taxon>Bradyrhizobium</taxon>
    </lineage>
</organism>
<dbReference type="RefSeq" id="WP_183117545.1">
    <property type="nucleotide sequence ID" value="NZ_AP022638.1"/>
</dbReference>
<protein>
    <submittedName>
        <fullName evidence="2">Uncharacterized protein</fullName>
    </submittedName>
</protein>
<evidence type="ECO:0000256" key="1">
    <source>
        <dbReference type="SAM" id="Phobius"/>
    </source>
</evidence>
<sequence>MGIVPTILTALGVNKIVAYLIEGVVAAALVAAAAGYGVHLYYEAAAFDELSAEHTALEQKYGCDKRPSVAERELAPCLIAIALDAEKAQRDELVRERAAAAKAQADLDHANDLTWGQLLDETSMIKAAPPSDDGYAPKVLRDAWTRERKRLGVTK</sequence>
<evidence type="ECO:0000313" key="2">
    <source>
        <dbReference type="EMBL" id="BCE56431.1"/>
    </source>
</evidence>
<name>A0A810A4U4_9BRAD</name>
<dbReference type="EMBL" id="AP023095">
    <property type="protein sequence ID" value="BCE56431.1"/>
    <property type="molecule type" value="Genomic_DNA"/>
</dbReference>
<dbReference type="AlphaFoldDB" id="A0A810A4U4"/>
<reference evidence="2" key="1">
    <citation type="submission" date="2020-05" db="EMBL/GenBank/DDBJ databases">
        <title>Complete genome sequence of Bradyrhizobium diazoefficiens XF5 isolated from soybean nodule.</title>
        <authorList>
            <person name="Noda R."/>
            <person name="Kakizaki K."/>
            <person name="Minamisawa K."/>
        </authorList>
    </citation>
    <scope>NUCLEOTIDE SEQUENCE</scope>
    <source>
        <strain evidence="2">XF5</strain>
    </source>
</reference>
<keyword evidence="1" id="KW-0812">Transmembrane</keyword>